<keyword evidence="6" id="KW-1185">Reference proteome</keyword>
<dbReference type="PANTHER" id="PTHR10953:SF102">
    <property type="entry name" value="ADENYLYLTRANSFERASE AND SULFURTRANSFERASE MOCS3"/>
    <property type="match status" value="1"/>
</dbReference>
<dbReference type="GO" id="GO:0016779">
    <property type="term" value="F:nucleotidyltransferase activity"/>
    <property type="evidence" value="ECO:0007669"/>
    <property type="project" value="TreeGrafter"/>
</dbReference>
<dbReference type="AlphaFoldDB" id="A0AAW1NNS8"/>
<evidence type="ECO:0000313" key="6">
    <source>
        <dbReference type="Proteomes" id="UP001465755"/>
    </source>
</evidence>
<evidence type="ECO:0000256" key="2">
    <source>
        <dbReference type="ARBA" id="ARBA00022741"/>
    </source>
</evidence>
<feature type="domain" description="Rhodanese" evidence="4">
    <location>
        <begin position="343"/>
        <end position="414"/>
    </location>
</feature>
<dbReference type="EMBL" id="JALJOQ010000151">
    <property type="protein sequence ID" value="KAK9793435.1"/>
    <property type="molecule type" value="Genomic_DNA"/>
</dbReference>
<evidence type="ECO:0000256" key="1">
    <source>
        <dbReference type="ARBA" id="ARBA00022679"/>
    </source>
</evidence>
<dbReference type="InterPro" id="IPR035985">
    <property type="entry name" value="Ubiquitin-activating_enz"/>
</dbReference>
<comment type="caution">
    <text evidence="5">The sequence shown here is derived from an EMBL/GenBank/DDBJ whole genome shotgun (WGS) entry which is preliminary data.</text>
</comment>
<evidence type="ECO:0000313" key="5">
    <source>
        <dbReference type="EMBL" id="KAK9793435.1"/>
    </source>
</evidence>
<dbReference type="InterPro" id="IPR036873">
    <property type="entry name" value="Rhodanese-like_dom_sf"/>
</dbReference>
<dbReference type="GO" id="GO:0004792">
    <property type="term" value="F:thiosulfate-cyanide sulfurtransferase activity"/>
    <property type="evidence" value="ECO:0007669"/>
    <property type="project" value="TreeGrafter"/>
</dbReference>
<dbReference type="CDD" id="cd00757">
    <property type="entry name" value="ThiF_MoeB_HesA_family"/>
    <property type="match status" value="1"/>
</dbReference>
<sequence>MNRASPAQQPARRYIMSLSEAELRARVAALEAENRLLKTRVIGYQKGDTGGKRPRTDDIVSGCSEHSLSNHQIKRYSRQLLLPSFGVQAQERLSKASVLVVGAGGLGCPSSLYLAAAGVGHLTIVDHDSVEVSNLHRQISHTEAATGESKALSAAVACMAINSSIQVDAWPTGFKPHNALELVQRHSVVIDASDNSPTRYLLSDACAISKTPLVSGAAIGFDAQLTVYCHGSQGPCYRCIFPEAPMPRACASCSDAGVLGPVPGVIGVLQALEAIKIVTQVGTPLSQTLLLFDGMASSFRSVKIRPKRPTCAACGQQPTITADSLPAYDYTAFTGSTGQQLNGHDQVRVVDVRPVEQFRMAHLPGSVNVPFLADDSSSFPGFVKQRAVALLHEAGVTEAVDIHGGLQAWAALDTSFPSY</sequence>
<name>A0AAW1NNS8_9CHLO</name>
<evidence type="ECO:0000259" key="4">
    <source>
        <dbReference type="PROSITE" id="PS50206"/>
    </source>
</evidence>
<dbReference type="GO" id="GO:0005737">
    <property type="term" value="C:cytoplasm"/>
    <property type="evidence" value="ECO:0007669"/>
    <property type="project" value="TreeGrafter"/>
</dbReference>
<keyword evidence="3" id="KW-0067">ATP-binding</keyword>
<dbReference type="InterPro" id="IPR000594">
    <property type="entry name" value="ThiF_NAD_FAD-bd"/>
</dbReference>
<dbReference type="SUPFAM" id="SSF52821">
    <property type="entry name" value="Rhodanese/Cell cycle control phosphatase"/>
    <property type="match status" value="1"/>
</dbReference>
<dbReference type="InterPro" id="IPR001763">
    <property type="entry name" value="Rhodanese-like_dom"/>
</dbReference>
<organism evidence="5 6">
    <name type="scientific">Symbiochloris irregularis</name>
    <dbReference type="NCBI Taxonomy" id="706552"/>
    <lineage>
        <taxon>Eukaryota</taxon>
        <taxon>Viridiplantae</taxon>
        <taxon>Chlorophyta</taxon>
        <taxon>core chlorophytes</taxon>
        <taxon>Trebouxiophyceae</taxon>
        <taxon>Trebouxiales</taxon>
        <taxon>Trebouxiaceae</taxon>
        <taxon>Symbiochloris</taxon>
    </lineage>
</organism>
<protein>
    <recommendedName>
        <fullName evidence="4">Rhodanese domain-containing protein</fullName>
    </recommendedName>
</protein>
<dbReference type="Pfam" id="PF00899">
    <property type="entry name" value="ThiF"/>
    <property type="match status" value="1"/>
</dbReference>
<proteinExistence type="predicted"/>
<reference evidence="5 6" key="1">
    <citation type="journal article" date="2024" name="Nat. Commun.">
        <title>Phylogenomics reveals the evolutionary origins of lichenization in chlorophyte algae.</title>
        <authorList>
            <person name="Puginier C."/>
            <person name="Libourel C."/>
            <person name="Otte J."/>
            <person name="Skaloud P."/>
            <person name="Haon M."/>
            <person name="Grisel S."/>
            <person name="Petersen M."/>
            <person name="Berrin J.G."/>
            <person name="Delaux P.M."/>
            <person name="Dal Grande F."/>
            <person name="Keller J."/>
        </authorList>
    </citation>
    <scope>NUCLEOTIDE SEQUENCE [LARGE SCALE GENOMIC DNA]</scope>
    <source>
        <strain evidence="5 6">SAG 2036</strain>
    </source>
</reference>
<dbReference type="SUPFAM" id="SSF69572">
    <property type="entry name" value="Activating enzymes of the ubiquitin-like proteins"/>
    <property type="match status" value="1"/>
</dbReference>
<dbReference type="FunFam" id="3.40.50.720:FF:000033">
    <property type="entry name" value="Adenylyltransferase and sulfurtransferase MOCS3"/>
    <property type="match status" value="1"/>
</dbReference>
<dbReference type="InterPro" id="IPR045886">
    <property type="entry name" value="ThiF/MoeB/HesA"/>
</dbReference>
<dbReference type="Gene3D" id="3.40.50.720">
    <property type="entry name" value="NAD(P)-binding Rossmann-like Domain"/>
    <property type="match status" value="1"/>
</dbReference>
<dbReference type="GO" id="GO:0042292">
    <property type="term" value="F:URM1 activating enzyme activity"/>
    <property type="evidence" value="ECO:0007669"/>
    <property type="project" value="TreeGrafter"/>
</dbReference>
<accession>A0AAW1NNS8</accession>
<keyword evidence="2" id="KW-0547">Nucleotide-binding</keyword>
<dbReference type="PROSITE" id="PS50206">
    <property type="entry name" value="RHODANESE_3"/>
    <property type="match status" value="1"/>
</dbReference>
<gene>
    <name evidence="5" type="ORF">WJX73_000576</name>
</gene>
<evidence type="ECO:0000256" key="3">
    <source>
        <dbReference type="ARBA" id="ARBA00022840"/>
    </source>
</evidence>
<dbReference type="Proteomes" id="UP001465755">
    <property type="component" value="Unassembled WGS sequence"/>
</dbReference>
<dbReference type="PANTHER" id="PTHR10953">
    <property type="entry name" value="UBIQUITIN-ACTIVATING ENZYME E1"/>
    <property type="match status" value="1"/>
</dbReference>
<dbReference type="GO" id="GO:0005524">
    <property type="term" value="F:ATP binding"/>
    <property type="evidence" value="ECO:0007669"/>
    <property type="project" value="UniProtKB-KW"/>
</dbReference>
<dbReference type="NCBIfam" id="NF004281">
    <property type="entry name" value="PRK05690.1"/>
    <property type="match status" value="1"/>
</dbReference>
<keyword evidence="1" id="KW-0808">Transferase</keyword>
<dbReference type="Gene3D" id="3.40.250.10">
    <property type="entry name" value="Rhodanese-like domain"/>
    <property type="match status" value="1"/>
</dbReference>